<evidence type="ECO:0000256" key="3">
    <source>
        <dbReference type="RuleBase" id="RU003345"/>
    </source>
</evidence>
<keyword evidence="6" id="KW-1185">Reference proteome</keyword>
<comment type="caution">
    <text evidence="5">The sequence shown here is derived from an EMBL/GenBank/DDBJ whole genome shotgun (WGS) entry which is preliminary data.</text>
</comment>
<evidence type="ECO:0000313" key="5">
    <source>
        <dbReference type="EMBL" id="GAA4494544.1"/>
    </source>
</evidence>
<accession>A0ABP8PX87</accession>
<evidence type="ECO:0000256" key="1">
    <source>
        <dbReference type="ARBA" id="ARBA00023002"/>
    </source>
</evidence>
<dbReference type="Gene3D" id="3.40.309.10">
    <property type="entry name" value="Aldehyde Dehydrogenase, Chain A, domain 2"/>
    <property type="match status" value="1"/>
</dbReference>
<keyword evidence="1 3" id="KW-0560">Oxidoreductase</keyword>
<dbReference type="Pfam" id="PF00171">
    <property type="entry name" value="Aldedh"/>
    <property type="match status" value="1"/>
</dbReference>
<evidence type="ECO:0000256" key="2">
    <source>
        <dbReference type="PROSITE-ProRule" id="PRU10007"/>
    </source>
</evidence>
<dbReference type="InterPro" id="IPR015590">
    <property type="entry name" value="Aldehyde_DH_dom"/>
</dbReference>
<feature type="domain" description="Aldehyde dehydrogenase" evidence="4">
    <location>
        <begin position="15"/>
        <end position="470"/>
    </location>
</feature>
<evidence type="ECO:0000313" key="6">
    <source>
        <dbReference type="Proteomes" id="UP001501321"/>
    </source>
</evidence>
<dbReference type="InterPro" id="IPR029510">
    <property type="entry name" value="Ald_DH_CS_GLU"/>
</dbReference>
<comment type="similarity">
    <text evidence="3">Belongs to the aldehyde dehydrogenase family.</text>
</comment>
<dbReference type="EMBL" id="BAABFC010000003">
    <property type="protein sequence ID" value="GAA4494544.1"/>
    <property type="molecule type" value="Genomic_DNA"/>
</dbReference>
<dbReference type="InterPro" id="IPR016161">
    <property type="entry name" value="Ald_DH/histidinol_DH"/>
</dbReference>
<dbReference type="NCBIfam" id="NF010000">
    <property type="entry name" value="PRK13473.1"/>
    <property type="match status" value="1"/>
</dbReference>
<dbReference type="PANTHER" id="PTHR11699">
    <property type="entry name" value="ALDEHYDE DEHYDROGENASE-RELATED"/>
    <property type="match status" value="1"/>
</dbReference>
<gene>
    <name evidence="5" type="primary">patD</name>
    <name evidence="5" type="ORF">GCM10023095_06290</name>
</gene>
<dbReference type="Gene3D" id="3.40.605.10">
    <property type="entry name" value="Aldehyde Dehydrogenase, Chain A, domain 1"/>
    <property type="match status" value="1"/>
</dbReference>
<name>A0ABP8PX87_9GAMM</name>
<proteinExistence type="inferred from homology"/>
<dbReference type="CDD" id="cd07092">
    <property type="entry name" value="ALDH_ABALDH-YdcW"/>
    <property type="match status" value="1"/>
</dbReference>
<dbReference type="SUPFAM" id="SSF53720">
    <property type="entry name" value="ALDH-like"/>
    <property type="match status" value="1"/>
</dbReference>
<protein>
    <submittedName>
        <fullName evidence="5">Aminobutyraldehyde dehydrogenase</fullName>
    </submittedName>
</protein>
<organism evidence="5 6">
    <name type="scientific">Pseudaeromonas paramecii</name>
    <dbReference type="NCBI Taxonomy" id="2138166"/>
    <lineage>
        <taxon>Bacteria</taxon>
        <taxon>Pseudomonadati</taxon>
        <taxon>Pseudomonadota</taxon>
        <taxon>Gammaproteobacteria</taxon>
        <taxon>Aeromonadales</taxon>
        <taxon>Aeromonadaceae</taxon>
        <taxon>Pseudaeromonas</taxon>
    </lineage>
</organism>
<feature type="active site" evidence="2">
    <location>
        <position position="246"/>
    </location>
</feature>
<dbReference type="PROSITE" id="PS00687">
    <property type="entry name" value="ALDEHYDE_DEHYDR_GLU"/>
    <property type="match status" value="1"/>
</dbReference>
<reference evidence="6" key="1">
    <citation type="journal article" date="2019" name="Int. J. Syst. Evol. Microbiol.">
        <title>The Global Catalogue of Microorganisms (GCM) 10K type strain sequencing project: providing services to taxonomists for standard genome sequencing and annotation.</title>
        <authorList>
            <consortium name="The Broad Institute Genomics Platform"/>
            <consortium name="The Broad Institute Genome Sequencing Center for Infectious Disease"/>
            <person name="Wu L."/>
            <person name="Ma J."/>
        </authorList>
    </citation>
    <scope>NUCLEOTIDE SEQUENCE [LARGE SCALE GENOMIC DNA]</scope>
    <source>
        <strain evidence="6">JCM 32226</strain>
    </source>
</reference>
<dbReference type="InterPro" id="IPR016163">
    <property type="entry name" value="Ald_DH_C"/>
</dbReference>
<dbReference type="InterPro" id="IPR015657">
    <property type="entry name" value="Aminobutyraldehyde_DH"/>
</dbReference>
<dbReference type="InterPro" id="IPR016162">
    <property type="entry name" value="Ald_DH_N"/>
</dbReference>
<dbReference type="RefSeq" id="WP_345009968.1">
    <property type="nucleotide sequence ID" value="NZ_BAABFC010000003.1"/>
</dbReference>
<evidence type="ECO:0000259" key="4">
    <source>
        <dbReference type="Pfam" id="PF00171"/>
    </source>
</evidence>
<sequence length="474" mass="50239">MQIQLLINGQVVAGQGPALPVFNPSTGEAIVSIPEAEPAQVLAAVAAADAAFPAWAALPPRERSTRLLAIADAIERNGAELARLESLNCGKPYHAMLNDEIPAVVDCFRFFAGAARCLNGSSAGEYIPGFTSMIRRDPIGVVASIAPWNYPLQMAAWKLAPALAAGNTVIIKPSEVTPLTTLALVPILAECLPAGVVNVVHGRGAEVGAPLVSHPKVRMVSLTGSIPTGKRLVESAAQTLKRTHMELGGKAPVIVLDDANLAEVVDGIRAFGFYNAGQDCTAACRIYAQKGIYDKLVADLGSAIGSLKMGLQDDPSTELGPLIYAAHRDRVVGFVDRAREQKHIEIVTGGAKGEGPGYFYQPTLVAGALQTDEIVQKEVFGPVVSVTAIDDLDQGIAFANDSEYGLASSVWTQDVGKAMSAAAVLQYGCTWINTHFMITNEMPHGGLKQSGYGKDMSMYALEEYTCARHVMVKW</sequence>
<dbReference type="Proteomes" id="UP001501321">
    <property type="component" value="Unassembled WGS sequence"/>
</dbReference>